<sequence length="273" mass="30694">MKKIISIFFLISILFFPQDIFSTPSVNPLRIHFIDVGYGDAILIEFPDASTMMIDAAEAHYADNVLAYLQSLNIQRIDTAIITHPHVNHFEGFSLIVEHMPIGRVLINGDANTEEGYEELLEVFNKKSIAVKKIVRGDLLDQLPLDIIIKILHPKELDESVNNNSIVLKLSYKNKSILFMGDVEINAQEKLFEEFADLTDVDYVKVPHHGGPLSEQFIQKFKNTDFIISTGPNEWGLPDDNALSRLSGKILRTDTLGTIILQSDGEAIEHVIP</sequence>
<dbReference type="InterPro" id="IPR001279">
    <property type="entry name" value="Metallo-B-lactamas"/>
</dbReference>
<dbReference type="InterPro" id="IPR036866">
    <property type="entry name" value="RibonucZ/Hydroxyglut_hydro"/>
</dbReference>
<name>A0A3B1DPV9_9ZZZZ</name>
<dbReference type="Gene3D" id="3.60.15.10">
    <property type="entry name" value="Ribonuclease Z/Hydroxyacylglutathione hydrolase-like"/>
    <property type="match status" value="1"/>
</dbReference>
<feature type="domain" description="Metallo-beta-lactamase" evidence="1">
    <location>
        <begin position="35"/>
        <end position="194"/>
    </location>
</feature>
<dbReference type="EMBL" id="UOGJ01000151">
    <property type="protein sequence ID" value="VAX38154.1"/>
    <property type="molecule type" value="Genomic_DNA"/>
</dbReference>
<dbReference type="Pfam" id="PF00753">
    <property type="entry name" value="Lactamase_B"/>
    <property type="match status" value="1"/>
</dbReference>
<evidence type="ECO:0000313" key="2">
    <source>
        <dbReference type="EMBL" id="VAX38154.1"/>
    </source>
</evidence>
<evidence type="ECO:0000259" key="1">
    <source>
        <dbReference type="Pfam" id="PF00753"/>
    </source>
</evidence>
<dbReference type="PANTHER" id="PTHR30619">
    <property type="entry name" value="DNA INTERNALIZATION/COMPETENCE PROTEIN COMEC/REC2"/>
    <property type="match status" value="1"/>
</dbReference>
<dbReference type="InterPro" id="IPR035681">
    <property type="entry name" value="ComA-like_MBL"/>
</dbReference>
<reference evidence="2" key="1">
    <citation type="submission" date="2018-06" db="EMBL/GenBank/DDBJ databases">
        <authorList>
            <person name="Zhirakovskaya E."/>
        </authorList>
    </citation>
    <scope>NUCLEOTIDE SEQUENCE</scope>
</reference>
<dbReference type="SUPFAM" id="SSF56281">
    <property type="entry name" value="Metallo-hydrolase/oxidoreductase"/>
    <property type="match status" value="1"/>
</dbReference>
<proteinExistence type="predicted"/>
<dbReference type="AlphaFoldDB" id="A0A3B1DPV9"/>
<gene>
    <name evidence="2" type="ORF">MNBD_UNCLBAC01-579</name>
</gene>
<accession>A0A3B1DPV9</accession>
<dbReference type="CDD" id="cd07731">
    <property type="entry name" value="ComA-like_MBL-fold"/>
    <property type="match status" value="1"/>
</dbReference>
<protein>
    <recommendedName>
        <fullName evidence="1">Metallo-beta-lactamase domain-containing protein</fullName>
    </recommendedName>
</protein>
<organism evidence="2">
    <name type="scientific">hydrothermal vent metagenome</name>
    <dbReference type="NCBI Taxonomy" id="652676"/>
    <lineage>
        <taxon>unclassified sequences</taxon>
        <taxon>metagenomes</taxon>
        <taxon>ecological metagenomes</taxon>
    </lineage>
</organism>
<dbReference type="PANTHER" id="PTHR30619:SF1">
    <property type="entry name" value="RECOMBINATION PROTEIN 2"/>
    <property type="match status" value="1"/>
</dbReference>
<dbReference type="InterPro" id="IPR052159">
    <property type="entry name" value="Competence_DNA_uptake"/>
</dbReference>